<dbReference type="RefSeq" id="WP_145282200.1">
    <property type="nucleotide sequence ID" value="NZ_CP036318.1"/>
</dbReference>
<dbReference type="Proteomes" id="UP000316770">
    <property type="component" value="Chromosome"/>
</dbReference>
<evidence type="ECO:0000259" key="2">
    <source>
        <dbReference type="Pfam" id="PF03983"/>
    </source>
</evidence>
<dbReference type="GO" id="GO:0008092">
    <property type="term" value="F:cytoskeletal protein binding"/>
    <property type="evidence" value="ECO:0007669"/>
    <property type="project" value="InterPro"/>
</dbReference>
<evidence type="ECO:0000256" key="1">
    <source>
        <dbReference type="SAM" id="MobiDB-lite"/>
    </source>
</evidence>
<dbReference type="Pfam" id="PF03983">
    <property type="entry name" value="SHD1"/>
    <property type="match status" value="1"/>
</dbReference>
<gene>
    <name evidence="3" type="ORF">Mal33_05640</name>
</gene>
<feature type="compositionally biased region" description="Basic and acidic residues" evidence="1">
    <location>
        <begin position="41"/>
        <end position="58"/>
    </location>
</feature>
<evidence type="ECO:0000313" key="3">
    <source>
        <dbReference type="EMBL" id="QDV54609.1"/>
    </source>
</evidence>
<dbReference type="Gene3D" id="2.30.30.700">
    <property type="entry name" value="SLA1 homology domain 1"/>
    <property type="match status" value="1"/>
</dbReference>
<dbReference type="GO" id="GO:0030674">
    <property type="term" value="F:protein-macromolecule adaptor activity"/>
    <property type="evidence" value="ECO:0007669"/>
    <property type="project" value="InterPro"/>
</dbReference>
<feature type="region of interest" description="Disordered" evidence="1">
    <location>
        <begin position="32"/>
        <end position="69"/>
    </location>
</feature>
<name>A0A518IND6_9BACT</name>
<feature type="domain" description="SLA1 homology" evidence="2">
    <location>
        <begin position="122"/>
        <end position="182"/>
    </location>
</feature>
<proteinExistence type="predicted"/>
<evidence type="ECO:0000313" key="4">
    <source>
        <dbReference type="Proteomes" id="UP000316770"/>
    </source>
</evidence>
<keyword evidence="4" id="KW-1185">Reference proteome</keyword>
<sequence length="377" mass="42026">MKDALSAVFGFLAILFFGSVFGVFFGKSSPTPNATRSDSSFAHDKDSIASSRIEKSTDDGQSEDVQEATSQINKAANQIFLQRTEQFVSQLATWKSEANAIPNTKEELARLKSEVAVHESKQPTPPVHTVREWSTIDEKYKATASLVETDNVKVTLEKVDGKQITVSKAVLIAEDRVYIDKAISLLSAYSAAHSEWQLERDEALVKISETEARILLGEGPAPVPPNRSEVVAELIAAEEKRELAAKFAEEKREMAAMFAEEQRRKREKLAEAKLKSVSRVRRQYAANAYTTILRIFDPEKVLIASVDAQDKKLILTVTNAWHFQPYQIRLQTAQSLWQGWANLSNPDEARISLVDFQGNAVGGSRIWGGSQIWVQDK</sequence>
<protein>
    <recommendedName>
        <fullName evidence="2">SLA1 homology domain-containing protein</fullName>
    </recommendedName>
</protein>
<organism evidence="3 4">
    <name type="scientific">Rosistilla oblonga</name>
    <dbReference type="NCBI Taxonomy" id="2527990"/>
    <lineage>
        <taxon>Bacteria</taxon>
        <taxon>Pseudomonadati</taxon>
        <taxon>Planctomycetota</taxon>
        <taxon>Planctomycetia</taxon>
        <taxon>Pirellulales</taxon>
        <taxon>Pirellulaceae</taxon>
        <taxon>Rosistilla</taxon>
    </lineage>
</organism>
<reference evidence="3 4" key="1">
    <citation type="submission" date="2019-02" db="EMBL/GenBank/DDBJ databases">
        <title>Deep-cultivation of Planctomycetes and their phenomic and genomic characterization uncovers novel biology.</title>
        <authorList>
            <person name="Wiegand S."/>
            <person name="Jogler M."/>
            <person name="Boedeker C."/>
            <person name="Pinto D."/>
            <person name="Vollmers J."/>
            <person name="Rivas-Marin E."/>
            <person name="Kohn T."/>
            <person name="Peeters S.H."/>
            <person name="Heuer A."/>
            <person name="Rast P."/>
            <person name="Oberbeckmann S."/>
            <person name="Bunk B."/>
            <person name="Jeske O."/>
            <person name="Meyerdierks A."/>
            <person name="Storesund J.E."/>
            <person name="Kallscheuer N."/>
            <person name="Luecker S."/>
            <person name="Lage O.M."/>
            <person name="Pohl T."/>
            <person name="Merkel B.J."/>
            <person name="Hornburger P."/>
            <person name="Mueller R.-W."/>
            <person name="Bruemmer F."/>
            <person name="Labrenz M."/>
            <person name="Spormann A.M."/>
            <person name="Op den Camp H."/>
            <person name="Overmann J."/>
            <person name="Amann R."/>
            <person name="Jetten M.S.M."/>
            <person name="Mascher T."/>
            <person name="Medema M.H."/>
            <person name="Devos D.P."/>
            <person name="Kaster A.-K."/>
            <person name="Ovreas L."/>
            <person name="Rohde M."/>
            <person name="Galperin M.Y."/>
            <person name="Jogler C."/>
        </authorList>
    </citation>
    <scope>NUCLEOTIDE SEQUENCE [LARGE SCALE GENOMIC DNA]</scope>
    <source>
        <strain evidence="3 4">Mal33</strain>
    </source>
</reference>
<dbReference type="EMBL" id="CP036318">
    <property type="protein sequence ID" value="QDV54609.1"/>
    <property type="molecule type" value="Genomic_DNA"/>
</dbReference>
<dbReference type="InterPro" id="IPR007131">
    <property type="entry name" value="SHD1"/>
</dbReference>
<dbReference type="GO" id="GO:0042802">
    <property type="term" value="F:identical protein binding"/>
    <property type="evidence" value="ECO:0007669"/>
    <property type="project" value="InterPro"/>
</dbReference>
<dbReference type="AlphaFoldDB" id="A0A518IND6"/>
<dbReference type="GO" id="GO:0043130">
    <property type="term" value="F:ubiquitin binding"/>
    <property type="evidence" value="ECO:0007669"/>
    <property type="project" value="InterPro"/>
</dbReference>
<accession>A0A518IND6</accession>